<proteinExistence type="predicted"/>
<reference evidence="1 2" key="1">
    <citation type="submission" date="2019-10" db="EMBL/GenBank/DDBJ databases">
        <title>Whole genome shotgun sequence of Acrocarpospora pleiomorpha NBRC 16267.</title>
        <authorList>
            <person name="Ichikawa N."/>
            <person name="Kimura A."/>
            <person name="Kitahashi Y."/>
            <person name="Komaki H."/>
            <person name="Oguchi A."/>
        </authorList>
    </citation>
    <scope>NUCLEOTIDE SEQUENCE [LARGE SCALE GENOMIC DNA]</scope>
    <source>
        <strain evidence="1 2">NBRC 16267</strain>
    </source>
</reference>
<accession>A0A5M3XZ58</accession>
<dbReference type="RefSeq" id="WP_155350024.1">
    <property type="nucleotide sequence ID" value="NZ_BAAAHM010000027.1"/>
</dbReference>
<comment type="caution">
    <text evidence="1">The sequence shown here is derived from an EMBL/GenBank/DDBJ whole genome shotgun (WGS) entry which is preliminary data.</text>
</comment>
<sequence>MKIRIVGLPDAADHAVELLGQVFDVIEVSAPYPSRGTGRNVRIYVEVRMR</sequence>
<dbReference type="EMBL" id="BLAF01000064">
    <property type="protein sequence ID" value="GES25239.1"/>
    <property type="molecule type" value="Genomic_DNA"/>
</dbReference>
<evidence type="ECO:0000313" key="1">
    <source>
        <dbReference type="EMBL" id="GES25239.1"/>
    </source>
</evidence>
<evidence type="ECO:0000313" key="2">
    <source>
        <dbReference type="Proteomes" id="UP000377595"/>
    </source>
</evidence>
<gene>
    <name evidence="1" type="ORF">Aple_081380</name>
</gene>
<keyword evidence="2" id="KW-1185">Reference proteome</keyword>
<protein>
    <submittedName>
        <fullName evidence="1">Uncharacterized protein</fullName>
    </submittedName>
</protein>
<dbReference type="Proteomes" id="UP000377595">
    <property type="component" value="Unassembled WGS sequence"/>
</dbReference>
<dbReference type="AlphaFoldDB" id="A0A5M3XZ58"/>
<name>A0A5M3XZ58_9ACTN</name>
<organism evidence="1 2">
    <name type="scientific">Acrocarpospora pleiomorpha</name>
    <dbReference type="NCBI Taxonomy" id="90975"/>
    <lineage>
        <taxon>Bacteria</taxon>
        <taxon>Bacillati</taxon>
        <taxon>Actinomycetota</taxon>
        <taxon>Actinomycetes</taxon>
        <taxon>Streptosporangiales</taxon>
        <taxon>Streptosporangiaceae</taxon>
        <taxon>Acrocarpospora</taxon>
    </lineage>
</organism>
<dbReference type="OrthoDB" id="4274140at2"/>